<keyword evidence="3" id="KW-1185">Reference proteome</keyword>
<protein>
    <submittedName>
        <fullName evidence="2">Uncharacterized protein</fullName>
    </submittedName>
</protein>
<gene>
    <name evidence="2" type="ORF">ACHAWO_008135</name>
</gene>
<keyword evidence="1" id="KW-0812">Transmembrane</keyword>
<feature type="transmembrane region" description="Helical" evidence="1">
    <location>
        <begin position="298"/>
        <end position="320"/>
    </location>
</feature>
<reference evidence="2 3" key="1">
    <citation type="submission" date="2024-10" db="EMBL/GenBank/DDBJ databases">
        <title>Updated reference genomes for cyclostephanoid diatoms.</title>
        <authorList>
            <person name="Roberts W.R."/>
            <person name="Alverson A.J."/>
        </authorList>
    </citation>
    <scope>NUCLEOTIDE SEQUENCE [LARGE SCALE GENOMIC DNA]</scope>
    <source>
        <strain evidence="2 3">AJA010-31</strain>
    </source>
</reference>
<dbReference type="Proteomes" id="UP001530400">
    <property type="component" value="Unassembled WGS sequence"/>
</dbReference>
<feature type="transmembrane region" description="Helical" evidence="1">
    <location>
        <begin position="174"/>
        <end position="193"/>
    </location>
</feature>
<sequence length="401" mass="42027">MPLYTPKGLSSRPYSCLEREILDTTSPLLLGRRDGTRAFRAGIVKDPSCPAGGFTTRHTASFVASTTFGIAIGTRIMQDFKPAHHLLLSQLNGGMTAAIPVAIKRQGSIPGRFRGLTLSGQREDLTERLPTDRLLLREDLEQTLIRSSSNPTISPFSHEGQVRTTFHPDPKTRFLATWIVEDAASVLVVLAGLGRFARRAGFDGAVVVVSFFHAFGTDGVDYLPAAAHFLGGQLNALVVVTAALFVEGGVVLLAGLVGFVVAASAARDGAGTALFCLFAGGLLVAVDSARAHCTAREAGALFELVLLLLAVGAGALELLVHELACVVLDGLAELDFGVREAAARFVEGGSLEGGAGGRFGDRAGRGVFDDGGGSVGWLLLGLFGHGGRLGCFAHCRSVEFD</sequence>
<feature type="transmembrane region" description="Helical" evidence="1">
    <location>
        <begin position="236"/>
        <end position="262"/>
    </location>
</feature>
<feature type="transmembrane region" description="Helical" evidence="1">
    <location>
        <begin position="269"/>
        <end position="286"/>
    </location>
</feature>
<keyword evidence="1" id="KW-0472">Membrane</keyword>
<keyword evidence="1" id="KW-1133">Transmembrane helix</keyword>
<evidence type="ECO:0000313" key="3">
    <source>
        <dbReference type="Proteomes" id="UP001530400"/>
    </source>
</evidence>
<evidence type="ECO:0000313" key="2">
    <source>
        <dbReference type="EMBL" id="KAL3774308.1"/>
    </source>
</evidence>
<dbReference type="EMBL" id="JALLPJ020001200">
    <property type="protein sequence ID" value="KAL3774308.1"/>
    <property type="molecule type" value="Genomic_DNA"/>
</dbReference>
<organism evidence="2 3">
    <name type="scientific">Cyclotella atomus</name>
    <dbReference type="NCBI Taxonomy" id="382360"/>
    <lineage>
        <taxon>Eukaryota</taxon>
        <taxon>Sar</taxon>
        <taxon>Stramenopiles</taxon>
        <taxon>Ochrophyta</taxon>
        <taxon>Bacillariophyta</taxon>
        <taxon>Coscinodiscophyceae</taxon>
        <taxon>Thalassiosirophycidae</taxon>
        <taxon>Stephanodiscales</taxon>
        <taxon>Stephanodiscaceae</taxon>
        <taxon>Cyclotella</taxon>
    </lineage>
</organism>
<name>A0ABD3NG44_9STRA</name>
<accession>A0ABD3NG44</accession>
<comment type="caution">
    <text evidence="2">The sequence shown here is derived from an EMBL/GenBank/DDBJ whole genome shotgun (WGS) entry which is preliminary data.</text>
</comment>
<dbReference type="AlphaFoldDB" id="A0ABD3NG44"/>
<evidence type="ECO:0000256" key="1">
    <source>
        <dbReference type="SAM" id="Phobius"/>
    </source>
</evidence>
<proteinExistence type="predicted"/>